<dbReference type="AlphaFoldDB" id="A0A1N7PZX8"/>
<feature type="domain" description="SGNH hydrolase-type esterase" evidence="1">
    <location>
        <begin position="6"/>
        <end position="205"/>
    </location>
</feature>
<dbReference type="RefSeq" id="WP_076401901.1">
    <property type="nucleotide sequence ID" value="NZ_FTOA01000009.1"/>
</dbReference>
<evidence type="ECO:0000313" key="2">
    <source>
        <dbReference type="EMBL" id="SIT16146.1"/>
    </source>
</evidence>
<organism evidence="2 3">
    <name type="scientific">Insolitispirillum peregrinum</name>
    <dbReference type="NCBI Taxonomy" id="80876"/>
    <lineage>
        <taxon>Bacteria</taxon>
        <taxon>Pseudomonadati</taxon>
        <taxon>Pseudomonadota</taxon>
        <taxon>Alphaproteobacteria</taxon>
        <taxon>Rhodospirillales</taxon>
        <taxon>Novispirillaceae</taxon>
        <taxon>Insolitispirillum</taxon>
    </lineage>
</organism>
<dbReference type="Gene3D" id="3.40.50.1110">
    <property type="entry name" value="SGNH hydrolase"/>
    <property type="match status" value="1"/>
</dbReference>
<dbReference type="OrthoDB" id="5196031at2"/>
<dbReference type="InterPro" id="IPR036514">
    <property type="entry name" value="SGNH_hydro_sf"/>
</dbReference>
<dbReference type="GO" id="GO:0016788">
    <property type="term" value="F:hydrolase activity, acting on ester bonds"/>
    <property type="evidence" value="ECO:0007669"/>
    <property type="project" value="UniProtKB-ARBA"/>
</dbReference>
<accession>A0A1N7PZX8</accession>
<dbReference type="Pfam" id="PF13472">
    <property type="entry name" value="Lipase_GDSL_2"/>
    <property type="match status" value="1"/>
</dbReference>
<protein>
    <submittedName>
        <fullName evidence="2">Lysophospholipase L1</fullName>
    </submittedName>
</protein>
<gene>
    <name evidence="2" type="ORF">SAMN05421779_10926</name>
</gene>
<sequence length="250" mass="27177">MKHICFFGDGVTQGLGDRHHMGWPERLAMLERTMRASAQGACALDDGPALVPYNLSVPWDTSADIALRWQAEASARLQDHTQAGVVFNFGHGDMVDIDDDGVQVPLWDAAAYAESLICEASLLWPVLWIGPTPVAGSGGFYQSGQRTYHLTCGRVQAINDAYGDIACRKGIPYLNLLALLDANPAWQEAMRSGTGLFPSAAGHQAVAGIIHQWQPWRRWMDQGMGGGVALRLRDLPPHTLLTPKMVAAGY</sequence>
<dbReference type="SUPFAM" id="SSF52266">
    <property type="entry name" value="SGNH hydrolase"/>
    <property type="match status" value="1"/>
</dbReference>
<evidence type="ECO:0000259" key="1">
    <source>
        <dbReference type="Pfam" id="PF13472"/>
    </source>
</evidence>
<dbReference type="Proteomes" id="UP000185678">
    <property type="component" value="Unassembled WGS sequence"/>
</dbReference>
<dbReference type="InterPro" id="IPR013830">
    <property type="entry name" value="SGNH_hydro"/>
</dbReference>
<reference evidence="2 3" key="1">
    <citation type="submission" date="2017-01" db="EMBL/GenBank/DDBJ databases">
        <authorList>
            <person name="Mah S.A."/>
            <person name="Swanson W.J."/>
            <person name="Moy G.W."/>
            <person name="Vacquier V.D."/>
        </authorList>
    </citation>
    <scope>NUCLEOTIDE SEQUENCE [LARGE SCALE GENOMIC DNA]</scope>
    <source>
        <strain evidence="2 3">DSM 11589</strain>
    </source>
</reference>
<dbReference type="STRING" id="80876.SAMN05421779_10926"/>
<name>A0A1N7PZX8_9PROT</name>
<evidence type="ECO:0000313" key="3">
    <source>
        <dbReference type="Proteomes" id="UP000185678"/>
    </source>
</evidence>
<proteinExistence type="predicted"/>
<keyword evidence="3" id="KW-1185">Reference proteome</keyword>
<dbReference type="EMBL" id="FTOA01000009">
    <property type="protein sequence ID" value="SIT16146.1"/>
    <property type="molecule type" value="Genomic_DNA"/>
</dbReference>